<evidence type="ECO:0000313" key="3">
    <source>
        <dbReference type="EMBL" id="KAK6181960.1"/>
    </source>
</evidence>
<dbReference type="PANTHER" id="PTHR46609:SF7">
    <property type="match status" value="1"/>
</dbReference>
<dbReference type="InterPro" id="IPR011604">
    <property type="entry name" value="PDDEXK-like_dom_sf"/>
</dbReference>
<dbReference type="Gene3D" id="3.90.320.10">
    <property type="match status" value="1"/>
</dbReference>
<gene>
    <name evidence="3" type="ORF">SNE40_009735</name>
</gene>
<name>A0AAN8JT53_PATCE</name>
<evidence type="ECO:0000259" key="2">
    <source>
        <dbReference type="PROSITE" id="PS50966"/>
    </source>
</evidence>
<dbReference type="InterPro" id="IPR019080">
    <property type="entry name" value="YqaJ_viral_recombinase"/>
</dbReference>
<dbReference type="PROSITE" id="PS50966">
    <property type="entry name" value="ZF_SWIM"/>
    <property type="match status" value="1"/>
</dbReference>
<evidence type="ECO:0000313" key="4">
    <source>
        <dbReference type="Proteomes" id="UP001347796"/>
    </source>
</evidence>
<dbReference type="PANTHER" id="PTHR46609">
    <property type="entry name" value="EXONUCLEASE, PHAGE-TYPE/RECB, C-TERMINAL DOMAIN-CONTAINING PROTEIN"/>
    <property type="match status" value="1"/>
</dbReference>
<comment type="caution">
    <text evidence="3">The sequence shown here is derived from an EMBL/GenBank/DDBJ whole genome shotgun (WGS) entry which is preliminary data.</text>
</comment>
<dbReference type="InterPro" id="IPR011335">
    <property type="entry name" value="Restrct_endonuc-II-like"/>
</dbReference>
<accession>A0AAN8JT53</accession>
<reference evidence="3 4" key="1">
    <citation type="submission" date="2024-01" db="EMBL/GenBank/DDBJ databases">
        <title>The genome of the rayed Mediterranean limpet Patella caerulea (Linnaeus, 1758).</title>
        <authorList>
            <person name="Anh-Thu Weber A."/>
            <person name="Halstead-Nussloch G."/>
        </authorList>
    </citation>
    <scope>NUCLEOTIDE SEQUENCE [LARGE SCALE GENOMIC DNA]</scope>
    <source>
        <strain evidence="3">AATW-2023a</strain>
        <tissue evidence="3">Whole specimen</tissue>
    </source>
</reference>
<dbReference type="GO" id="GO:0008270">
    <property type="term" value="F:zinc ion binding"/>
    <property type="evidence" value="ECO:0007669"/>
    <property type="project" value="UniProtKB-KW"/>
</dbReference>
<evidence type="ECO:0000256" key="1">
    <source>
        <dbReference type="PROSITE-ProRule" id="PRU00325"/>
    </source>
</evidence>
<keyword evidence="1" id="KW-0479">Metal-binding</keyword>
<dbReference type="InterPro" id="IPR007527">
    <property type="entry name" value="Znf_SWIM"/>
</dbReference>
<keyword evidence="1" id="KW-0863">Zinc-finger</keyword>
<dbReference type="InterPro" id="IPR051703">
    <property type="entry name" value="NF-kappa-B_Signaling_Reg"/>
</dbReference>
<organism evidence="3 4">
    <name type="scientific">Patella caerulea</name>
    <name type="common">Rayed Mediterranean limpet</name>
    <dbReference type="NCBI Taxonomy" id="87958"/>
    <lineage>
        <taxon>Eukaryota</taxon>
        <taxon>Metazoa</taxon>
        <taxon>Spiralia</taxon>
        <taxon>Lophotrochozoa</taxon>
        <taxon>Mollusca</taxon>
        <taxon>Gastropoda</taxon>
        <taxon>Patellogastropoda</taxon>
        <taxon>Patelloidea</taxon>
        <taxon>Patellidae</taxon>
        <taxon>Patella</taxon>
    </lineage>
</organism>
<dbReference type="EMBL" id="JAZGQO010000007">
    <property type="protein sequence ID" value="KAK6181960.1"/>
    <property type="molecule type" value="Genomic_DNA"/>
</dbReference>
<dbReference type="GO" id="GO:0006281">
    <property type="term" value="P:DNA repair"/>
    <property type="evidence" value="ECO:0007669"/>
    <property type="project" value="UniProtKB-ARBA"/>
</dbReference>
<proteinExistence type="predicted"/>
<dbReference type="Proteomes" id="UP001347796">
    <property type="component" value="Unassembled WGS sequence"/>
</dbReference>
<protein>
    <recommendedName>
        <fullName evidence="2">SWIM-type domain-containing protein</fullName>
    </recommendedName>
</protein>
<dbReference type="CDD" id="cd22343">
    <property type="entry name" value="PDDEXK_lambda_exonuclease-like"/>
    <property type="match status" value="1"/>
</dbReference>
<sequence>MISCGPSLPQWTLSLKSLPALKERDIELWANQSRIPKAVHTKGYGNFAESYVHDVEVRTAIDGCCVRAKCFKSMKKNDLPHSLNLKLSIIDSCVKISECLCSCKAGEGDCNHILGLLYLLHHYCKCGYKTVPILQSKTSLKQTWHIPARTNGITPKKVQDINFQKISLSKSVEGSPQAKRFRLDGVKSSFYNPVETPLPCFQFINLLSHNLDSVNSGAQFRAILTNTNIECMDMVYCNLGPVPKGCVLSYQQPILDTENTLDILNNHPIVTEFPPFKLPKLNSCVSFVLTHSQQDVFDGLFVSETDSLHIEKTTRDQSSNSMWHKFRYNRLTSSIFKRIVSRQSDFLKLAESLASKKSITTAAMQYGIDHEGEAASKYAALSGNNVYGCGLVINPSCPHLGSSPDRKVYDITANPKYGLLEIKCPTSVSISDVKYLKLHGQSYKLKETHDYYYQVLGQMALTGLLWCDFYVMCKDDFHLERIYFNQNKWNQIKEKLDLFYFEHYLTYISK</sequence>
<keyword evidence="1" id="KW-0862">Zinc</keyword>
<keyword evidence="4" id="KW-1185">Reference proteome</keyword>
<feature type="domain" description="SWIM-type" evidence="2">
    <location>
        <begin position="92"/>
        <end position="121"/>
    </location>
</feature>
<dbReference type="AlphaFoldDB" id="A0AAN8JT53"/>
<dbReference type="Pfam" id="PF09588">
    <property type="entry name" value="YqaJ"/>
    <property type="match status" value="1"/>
</dbReference>
<dbReference type="SUPFAM" id="SSF52980">
    <property type="entry name" value="Restriction endonuclease-like"/>
    <property type="match status" value="1"/>
</dbReference>